<evidence type="ECO:0000256" key="1">
    <source>
        <dbReference type="SAM" id="MobiDB-lite"/>
    </source>
</evidence>
<dbReference type="OrthoDB" id="8922241at2759"/>
<dbReference type="STRING" id="599839.J4G683"/>
<dbReference type="InParanoid" id="J4G683"/>
<keyword evidence="3" id="KW-1185">Reference proteome</keyword>
<evidence type="ECO:0000313" key="2">
    <source>
        <dbReference type="EMBL" id="CCM01663.1"/>
    </source>
</evidence>
<proteinExistence type="predicted"/>
<sequence length="347" mass="37928">MFDPLAPFPSPGMGASLDLLDFDGLYSGSYHQTPYLRDLNSCIPDLGSNSAPYRFTEEAHYLAPNPHPESRERAFFPGTEPLFKNALQLGLDAASGTCTNVSADYDTAPVDQGPVFPFSLFEDLVGRAQSLRLDTETSDAITRAPLLSSKELPPALSYPGASAIDAHAILGDSVDNALAPTVRSQRRFSPYPSPSSWSPSPLQSPVPLAPCPPRRPAKGSARARNRQVYRSDADFVDALIKALDTLVCPVPDCGYTPSGRHNGDLERHLRTHRARPDEGEWACCGVLVPENYMNSMDPNAMYLHKGRLMMGGCQRVFSRKDALGRHLKERKGKCRGDLKLAEQLSKS</sequence>
<feature type="compositionally biased region" description="Pro residues" evidence="1">
    <location>
        <begin position="202"/>
        <end position="214"/>
    </location>
</feature>
<dbReference type="HOGENOM" id="CLU_799341_0_0_1"/>
<reference evidence="2 3" key="1">
    <citation type="journal article" date="2012" name="Appl. Environ. Microbiol.">
        <title>Short-read sequencing for genomic analysis of the brown rot fungus Fibroporia radiculosa.</title>
        <authorList>
            <person name="Tang J.D."/>
            <person name="Perkins A.D."/>
            <person name="Sonstegard T.S."/>
            <person name="Schroeder S.G."/>
            <person name="Burgess S.C."/>
            <person name="Diehl S.V."/>
        </authorList>
    </citation>
    <scope>NUCLEOTIDE SEQUENCE [LARGE SCALE GENOMIC DNA]</scope>
    <source>
        <strain evidence="2 3">TFFH 294</strain>
    </source>
</reference>
<protein>
    <submittedName>
        <fullName evidence="2">Uncharacterized protein</fullName>
    </submittedName>
</protein>
<dbReference type="RefSeq" id="XP_012180946.1">
    <property type="nucleotide sequence ID" value="XM_012325556.1"/>
</dbReference>
<gene>
    <name evidence="2" type="ORF">FIBRA_03726</name>
</gene>
<name>J4G683_9APHY</name>
<feature type="compositionally biased region" description="Basic residues" evidence="1">
    <location>
        <begin position="215"/>
        <end position="225"/>
    </location>
</feature>
<organism evidence="2 3">
    <name type="scientific">Fibroporia radiculosa</name>
    <dbReference type="NCBI Taxonomy" id="599839"/>
    <lineage>
        <taxon>Eukaryota</taxon>
        <taxon>Fungi</taxon>
        <taxon>Dikarya</taxon>
        <taxon>Basidiomycota</taxon>
        <taxon>Agaricomycotina</taxon>
        <taxon>Agaricomycetes</taxon>
        <taxon>Polyporales</taxon>
        <taxon>Fibroporiaceae</taxon>
        <taxon>Fibroporia</taxon>
    </lineage>
</organism>
<evidence type="ECO:0000313" key="3">
    <source>
        <dbReference type="Proteomes" id="UP000006352"/>
    </source>
</evidence>
<dbReference type="EMBL" id="HE797044">
    <property type="protein sequence ID" value="CCM01663.1"/>
    <property type="molecule type" value="Genomic_DNA"/>
</dbReference>
<dbReference type="Proteomes" id="UP000006352">
    <property type="component" value="Unassembled WGS sequence"/>
</dbReference>
<dbReference type="AlphaFoldDB" id="J4G683"/>
<accession>J4G683</accession>
<dbReference type="GeneID" id="24096574"/>
<feature type="region of interest" description="Disordered" evidence="1">
    <location>
        <begin position="185"/>
        <end position="225"/>
    </location>
</feature>